<dbReference type="AlphaFoldDB" id="A0A4R6P1Y1"/>
<reference evidence="1 2" key="1">
    <citation type="submission" date="2019-03" db="EMBL/GenBank/DDBJ databases">
        <title>Genomic Encyclopedia of Type Strains, Phase IV (KMG-IV): sequencing the most valuable type-strain genomes for metagenomic binning, comparative biology and taxonomic classification.</title>
        <authorList>
            <person name="Goeker M."/>
        </authorList>
    </citation>
    <scope>NUCLEOTIDE SEQUENCE [LARGE SCALE GENOMIC DNA]</scope>
    <source>
        <strain evidence="1 2">DSM 44496</strain>
    </source>
</reference>
<name>A0A4R6P1Y1_NOCIG</name>
<sequence length="152" mass="15612">MLGMTTLRRTAFRGTVLCAGVLVGVIGCSDDVGHEPSVPPSTVPTATLPPPGVPTFDGRRADEINTALDGATTASLASAVLLPNDVAIPEAVVAGLSATAPWKYDLSSVRYVGTDAASVLATTAQDPPQTWRVILVLDGTAWKIAATDQEQG</sequence>
<dbReference type="EMBL" id="SNXK01000008">
    <property type="protein sequence ID" value="TDP31491.1"/>
    <property type="molecule type" value="Genomic_DNA"/>
</dbReference>
<accession>A0A4R6P1Y1</accession>
<gene>
    <name evidence="1" type="ORF">DFR75_10896</name>
</gene>
<dbReference type="Proteomes" id="UP000295087">
    <property type="component" value="Unassembled WGS sequence"/>
</dbReference>
<organism evidence="1 2">
    <name type="scientific">Nocardia ignorata</name>
    <dbReference type="NCBI Taxonomy" id="145285"/>
    <lineage>
        <taxon>Bacteria</taxon>
        <taxon>Bacillati</taxon>
        <taxon>Actinomycetota</taxon>
        <taxon>Actinomycetes</taxon>
        <taxon>Mycobacteriales</taxon>
        <taxon>Nocardiaceae</taxon>
        <taxon>Nocardia</taxon>
    </lineage>
</organism>
<evidence type="ECO:0000313" key="2">
    <source>
        <dbReference type="Proteomes" id="UP000295087"/>
    </source>
</evidence>
<proteinExistence type="predicted"/>
<comment type="caution">
    <text evidence="1">The sequence shown here is derived from an EMBL/GenBank/DDBJ whole genome shotgun (WGS) entry which is preliminary data.</text>
</comment>
<keyword evidence="2" id="KW-1185">Reference proteome</keyword>
<evidence type="ECO:0000313" key="1">
    <source>
        <dbReference type="EMBL" id="TDP31491.1"/>
    </source>
</evidence>
<protein>
    <submittedName>
        <fullName evidence="1">Uncharacterized protein</fullName>
    </submittedName>
</protein>